<comment type="caution">
    <text evidence="2">The sequence shown here is derived from an EMBL/GenBank/DDBJ whole genome shotgun (WGS) entry which is preliminary data.</text>
</comment>
<sequence>MSADVSFAWQPLRRMHASGCRDPPVEAQTKSKNGNFDAQEPTSSKVSCIGQIKNRKKMCGSNSKRVAPPPQDSRHVSVSPPRDAKKEAIFATSRRKKRSHLRHQEQEEDDR</sequence>
<dbReference type="InterPro" id="IPR038796">
    <property type="entry name" value="At1g76070-like"/>
</dbReference>
<evidence type="ECO:0000313" key="3">
    <source>
        <dbReference type="Proteomes" id="UP000607653"/>
    </source>
</evidence>
<protein>
    <submittedName>
        <fullName evidence="2">Uncharacterized protein</fullName>
    </submittedName>
</protein>
<dbReference type="AlphaFoldDB" id="A0A822XYZ7"/>
<evidence type="ECO:0000313" key="2">
    <source>
        <dbReference type="EMBL" id="DAD24309.1"/>
    </source>
</evidence>
<gene>
    <name evidence="2" type="ORF">HUJ06_025773</name>
</gene>
<dbReference type="EMBL" id="DUZY01000001">
    <property type="protein sequence ID" value="DAD24309.1"/>
    <property type="molecule type" value="Genomic_DNA"/>
</dbReference>
<dbReference type="Proteomes" id="UP000607653">
    <property type="component" value="Unassembled WGS sequence"/>
</dbReference>
<organism evidence="2 3">
    <name type="scientific">Nelumbo nucifera</name>
    <name type="common">Sacred lotus</name>
    <dbReference type="NCBI Taxonomy" id="4432"/>
    <lineage>
        <taxon>Eukaryota</taxon>
        <taxon>Viridiplantae</taxon>
        <taxon>Streptophyta</taxon>
        <taxon>Embryophyta</taxon>
        <taxon>Tracheophyta</taxon>
        <taxon>Spermatophyta</taxon>
        <taxon>Magnoliopsida</taxon>
        <taxon>Proteales</taxon>
        <taxon>Nelumbonaceae</taxon>
        <taxon>Nelumbo</taxon>
    </lineage>
</organism>
<feature type="region of interest" description="Disordered" evidence="1">
    <location>
        <begin position="1"/>
        <end position="111"/>
    </location>
</feature>
<feature type="compositionally biased region" description="Polar residues" evidence="1">
    <location>
        <begin position="28"/>
        <end position="46"/>
    </location>
</feature>
<name>A0A822XYZ7_NELNU</name>
<proteinExistence type="predicted"/>
<accession>A0A822XYZ7</accession>
<reference evidence="2 3" key="1">
    <citation type="journal article" date="2020" name="Mol. Biol. Evol.">
        <title>Distinct Expression and Methylation Patterns for Genes with Different Fates following a Single Whole-Genome Duplication in Flowering Plants.</title>
        <authorList>
            <person name="Shi T."/>
            <person name="Rahmani R.S."/>
            <person name="Gugger P.F."/>
            <person name="Wang M."/>
            <person name="Li H."/>
            <person name="Zhang Y."/>
            <person name="Li Z."/>
            <person name="Wang Q."/>
            <person name="Van de Peer Y."/>
            <person name="Marchal K."/>
            <person name="Chen J."/>
        </authorList>
    </citation>
    <scope>NUCLEOTIDE SEQUENCE [LARGE SCALE GENOMIC DNA]</scope>
    <source>
        <tissue evidence="2">Leaf</tissue>
    </source>
</reference>
<evidence type="ECO:0000256" key="1">
    <source>
        <dbReference type="SAM" id="MobiDB-lite"/>
    </source>
</evidence>
<dbReference type="PANTHER" id="PTHR34779:SF1">
    <property type="entry name" value="OS09G0542900 PROTEIN"/>
    <property type="match status" value="1"/>
</dbReference>
<keyword evidence="3" id="KW-1185">Reference proteome</keyword>
<dbReference type="PANTHER" id="PTHR34779">
    <property type="entry name" value="OS09G0542900 PROTEIN"/>
    <property type="match status" value="1"/>
</dbReference>